<dbReference type="Proteomes" id="UP000076727">
    <property type="component" value="Unassembled WGS sequence"/>
</dbReference>
<evidence type="ECO:0000313" key="2">
    <source>
        <dbReference type="Proteomes" id="UP000076727"/>
    </source>
</evidence>
<gene>
    <name evidence="1" type="ORF">DAEQUDRAFT_484998</name>
</gene>
<name>A0A165MSV5_9APHY</name>
<accession>A0A165MSV5</accession>
<organism evidence="1 2">
    <name type="scientific">Daedalea quercina L-15889</name>
    <dbReference type="NCBI Taxonomy" id="1314783"/>
    <lineage>
        <taxon>Eukaryota</taxon>
        <taxon>Fungi</taxon>
        <taxon>Dikarya</taxon>
        <taxon>Basidiomycota</taxon>
        <taxon>Agaricomycotina</taxon>
        <taxon>Agaricomycetes</taxon>
        <taxon>Polyporales</taxon>
        <taxon>Fomitopsis</taxon>
    </lineage>
</organism>
<dbReference type="InterPro" id="IPR029063">
    <property type="entry name" value="SAM-dependent_MTases_sf"/>
</dbReference>
<keyword evidence="2" id="KW-1185">Reference proteome</keyword>
<proteinExistence type="predicted"/>
<dbReference type="Gene3D" id="3.40.50.150">
    <property type="entry name" value="Vaccinia Virus protein VP39"/>
    <property type="match status" value="1"/>
</dbReference>
<evidence type="ECO:0000313" key="1">
    <source>
        <dbReference type="EMBL" id="KZT66077.1"/>
    </source>
</evidence>
<dbReference type="EMBL" id="KV429095">
    <property type="protein sequence ID" value="KZT66077.1"/>
    <property type="molecule type" value="Genomic_DNA"/>
</dbReference>
<dbReference type="SUPFAM" id="SSF53335">
    <property type="entry name" value="S-adenosyl-L-methionine-dependent methyltransferases"/>
    <property type="match status" value="1"/>
</dbReference>
<evidence type="ECO:0008006" key="3">
    <source>
        <dbReference type="Google" id="ProtNLM"/>
    </source>
</evidence>
<protein>
    <recommendedName>
        <fullName evidence="3">S-adenosyl-L-methionine dependent methyltransferase</fullName>
    </recommendedName>
</protein>
<dbReference type="STRING" id="1314783.A0A165MSV5"/>
<sequence>MYSNSPLLRLYEFLCLGILNFWVWRCPTGSVLLPFFRKHIGEGAHLDVVASTGYFAAKSVHQLSKCKNVALLNRSEETLDTAEARLRAAGYRGTIDKVHQSVFDPLPTSLRGKFNSISLFYVLHALYGSFPPKASAAFAGLAHGLAPDGVLYGATILGYGPSHTRLSRALLWLHIRRGWFGNSDDTAENLEKALRGLFEEVEVRVVGAVALFEARRPIQKE</sequence>
<reference evidence="1 2" key="1">
    <citation type="journal article" date="2016" name="Mol. Biol. Evol.">
        <title>Comparative Genomics of Early-Diverging Mushroom-Forming Fungi Provides Insights into the Origins of Lignocellulose Decay Capabilities.</title>
        <authorList>
            <person name="Nagy L.G."/>
            <person name="Riley R."/>
            <person name="Tritt A."/>
            <person name="Adam C."/>
            <person name="Daum C."/>
            <person name="Floudas D."/>
            <person name="Sun H."/>
            <person name="Yadav J.S."/>
            <person name="Pangilinan J."/>
            <person name="Larsson K.H."/>
            <person name="Matsuura K."/>
            <person name="Barry K."/>
            <person name="Labutti K."/>
            <person name="Kuo R."/>
            <person name="Ohm R.A."/>
            <person name="Bhattacharya S.S."/>
            <person name="Shirouzu T."/>
            <person name="Yoshinaga Y."/>
            <person name="Martin F.M."/>
            <person name="Grigoriev I.V."/>
            <person name="Hibbett D.S."/>
        </authorList>
    </citation>
    <scope>NUCLEOTIDE SEQUENCE [LARGE SCALE GENOMIC DNA]</scope>
    <source>
        <strain evidence="1 2">L-15889</strain>
    </source>
</reference>
<dbReference type="OrthoDB" id="10061782at2759"/>
<dbReference type="AlphaFoldDB" id="A0A165MSV5"/>